<sequence>MKKSFLFLFTALVVVTSFSAYAPVSNASGDIGVSLLSDRQQGTVK</sequence>
<organism evidence="2 3">
    <name type="scientific">Paenibacillus amylolyticus</name>
    <dbReference type="NCBI Taxonomy" id="1451"/>
    <lineage>
        <taxon>Bacteria</taxon>
        <taxon>Bacillati</taxon>
        <taxon>Bacillota</taxon>
        <taxon>Bacilli</taxon>
        <taxon>Bacillales</taxon>
        <taxon>Paenibacillaceae</taxon>
        <taxon>Paenibacillus</taxon>
    </lineage>
</organism>
<keyword evidence="1" id="KW-0732">Signal</keyword>
<accession>A0A100VKH3</accession>
<reference evidence="3" key="2">
    <citation type="submission" date="2016-01" db="EMBL/GenBank/DDBJ databases">
        <title>Draft Genome Sequence of Paenibacillus amylolyticus Heshi-A3 that Was Isolated from Fermented Rice Bran with Aging Salted Mackerel, Which Was Named Heshiko as Traditional Fermented Seafood in Japan.</title>
        <authorList>
            <person name="Akuzawa S."/>
            <person name="Nakagawa J."/>
            <person name="Kanekatsu T."/>
            <person name="Kubota E."/>
            <person name="Ohtake R."/>
            <person name="Suzuki T."/>
            <person name="Kanesaki Y."/>
        </authorList>
    </citation>
    <scope>NUCLEOTIDE SEQUENCE [LARGE SCALE GENOMIC DNA]</scope>
    <source>
        <strain evidence="3">Heshi-A3</strain>
    </source>
</reference>
<dbReference type="EMBL" id="BCNV01000001">
    <property type="protein sequence ID" value="GAS81526.1"/>
    <property type="molecule type" value="Genomic_DNA"/>
</dbReference>
<comment type="caution">
    <text evidence="2">The sequence shown here is derived from an EMBL/GenBank/DDBJ whole genome shotgun (WGS) entry which is preliminary data.</text>
</comment>
<proteinExistence type="predicted"/>
<protein>
    <submittedName>
        <fullName evidence="2">Uncharacterized protein</fullName>
    </submittedName>
</protein>
<name>A0A100VKH3_PAEAM</name>
<evidence type="ECO:0000256" key="1">
    <source>
        <dbReference type="SAM" id="SignalP"/>
    </source>
</evidence>
<dbReference type="Proteomes" id="UP000069697">
    <property type="component" value="Unassembled WGS sequence"/>
</dbReference>
<feature type="chain" id="PRO_5039119658" evidence="1">
    <location>
        <begin position="23"/>
        <end position="45"/>
    </location>
</feature>
<dbReference type="AlphaFoldDB" id="A0A100VKH3"/>
<feature type="signal peptide" evidence="1">
    <location>
        <begin position="1"/>
        <end position="22"/>
    </location>
</feature>
<dbReference type="RefSeq" id="WP_167350856.1">
    <property type="nucleotide sequence ID" value="NZ_BCNV01000001.1"/>
</dbReference>
<evidence type="ECO:0000313" key="3">
    <source>
        <dbReference type="Proteomes" id="UP000069697"/>
    </source>
</evidence>
<gene>
    <name evidence="2" type="ORF">PAHA3_1600</name>
</gene>
<reference evidence="2 3" key="1">
    <citation type="journal article" date="2016" name="Genome Announc.">
        <title>Draft Genome Sequence of Paenibacillus amylolyticus Heshi-A3, Isolated from Fermented Rice Bran in a Japanese Fermented Seafood Dish.</title>
        <authorList>
            <person name="Akuzawa S."/>
            <person name="Nagaoka J."/>
            <person name="Kanekatsu M."/>
            <person name="Kubota E."/>
            <person name="Ohtake R."/>
            <person name="Suzuki T."/>
            <person name="Kanesaki Y."/>
        </authorList>
    </citation>
    <scope>NUCLEOTIDE SEQUENCE [LARGE SCALE GENOMIC DNA]</scope>
    <source>
        <strain evidence="2 3">Heshi-A3</strain>
    </source>
</reference>
<evidence type="ECO:0000313" key="2">
    <source>
        <dbReference type="EMBL" id="GAS81526.1"/>
    </source>
</evidence>